<protein>
    <submittedName>
        <fullName evidence="1">Uncharacterized protein</fullName>
    </submittedName>
</protein>
<proteinExistence type="predicted"/>
<name>A0A1E7K9M7_9ACTN</name>
<dbReference type="RefSeq" id="WP_069992976.1">
    <property type="nucleotide sequence ID" value="NZ_LJGV01000022.1"/>
</dbReference>
<dbReference type="InterPro" id="IPR046561">
    <property type="entry name" value="DUF6716"/>
</dbReference>
<dbReference type="EMBL" id="LJGV01000022">
    <property type="protein sequence ID" value="OEV00642.1"/>
    <property type="molecule type" value="Genomic_DNA"/>
</dbReference>
<sequence length="496" mass="51073">MVVLADSDTRWKWGVLTARRLAPDAAVDGLLLRGRATPTPRQLAEVGVAVDSLREVTTAEFLRAATAPGAYDMVVLACVGGAVQAMLHGLRRAAADGVASGAAASGGAASEGAASEGAASQGAAAAGAACGESAAGAAVGSGPDGELSARPVVVTGYVGVVYEKLTDGLLLRHGADLVLANSPFDADRFRAVYEGVGADAGSVAECALPFLEGTAAPAPAETGDGPFTVVFAVQPSVPAGRADRAYLLRRAVQHALRHPEREVLIKLRSKPGEHTTHIEELPYQKLVRKLPGGRDGANGGLPPNCRLVYGHMGEILDRARHTGGLLVTVSSTAALESLHRGVPTAVLTDLGVREALGNHYFTGSGCLASWDELDDGLLPEADEKWVLRQGVRGGDGFAAARDRVTRLVGRAASGGLPPLAPYYTVRTAPGYLPGILRRYGLEQDGSPGARSSTEAADGLGAAGRGAVRRVVREAARGAYRHGVQRVAPLIRKAGEL</sequence>
<accession>A0A1E7K9M7</accession>
<dbReference type="AlphaFoldDB" id="A0A1E7K9M7"/>
<gene>
    <name evidence="1" type="ORF">AN217_25795</name>
</gene>
<dbReference type="Pfam" id="PF20471">
    <property type="entry name" value="DUF6716"/>
    <property type="match status" value="2"/>
</dbReference>
<evidence type="ECO:0000313" key="1">
    <source>
        <dbReference type="EMBL" id="OEV00642.1"/>
    </source>
</evidence>
<reference evidence="1 2" key="1">
    <citation type="journal article" date="2016" name="Front. Microbiol.">
        <title>Comparative Genomics Analysis of Streptomyces Species Reveals Their Adaptation to the Marine Environment and Their Diversity at the Genomic Level.</title>
        <authorList>
            <person name="Tian X."/>
            <person name="Zhang Z."/>
            <person name="Yang T."/>
            <person name="Chen M."/>
            <person name="Li J."/>
            <person name="Chen F."/>
            <person name="Yang J."/>
            <person name="Li W."/>
            <person name="Zhang B."/>
            <person name="Zhang Z."/>
            <person name="Wu J."/>
            <person name="Zhang C."/>
            <person name="Long L."/>
            <person name="Xiao J."/>
        </authorList>
    </citation>
    <scope>NUCLEOTIDE SEQUENCE [LARGE SCALE GENOMIC DNA]</scope>
    <source>
        <strain evidence="1 2">SCSIO M10379</strain>
    </source>
</reference>
<evidence type="ECO:0000313" key="2">
    <source>
        <dbReference type="Proteomes" id="UP000175829"/>
    </source>
</evidence>
<organism evidence="1 2">
    <name type="scientific">Streptomyces qinglanensis</name>
    <dbReference type="NCBI Taxonomy" id="943816"/>
    <lineage>
        <taxon>Bacteria</taxon>
        <taxon>Bacillati</taxon>
        <taxon>Actinomycetota</taxon>
        <taxon>Actinomycetes</taxon>
        <taxon>Kitasatosporales</taxon>
        <taxon>Streptomycetaceae</taxon>
        <taxon>Streptomyces</taxon>
    </lineage>
</organism>
<dbReference type="Proteomes" id="UP000175829">
    <property type="component" value="Unassembled WGS sequence"/>
</dbReference>
<dbReference type="PATRIC" id="fig|943816.4.peg.4746"/>
<comment type="caution">
    <text evidence="1">The sequence shown here is derived from an EMBL/GenBank/DDBJ whole genome shotgun (WGS) entry which is preliminary data.</text>
</comment>